<dbReference type="InterPro" id="IPR013088">
    <property type="entry name" value="Znf_NHR/GATA"/>
</dbReference>
<feature type="binding site" evidence="3">
    <location>
        <position position="11"/>
    </location>
    <ligand>
        <name>Zn(2+)</name>
        <dbReference type="ChEBI" id="CHEBI:29105"/>
    </ligand>
</feature>
<evidence type="ECO:0000313" key="5">
    <source>
        <dbReference type="Proteomes" id="UP001431634"/>
    </source>
</evidence>
<comment type="caution">
    <text evidence="4">The sequence shown here is derived from an EMBL/GenBank/DDBJ whole genome shotgun (WGS) entry which is preliminary data.</text>
</comment>
<gene>
    <name evidence="3 4" type="primary">yacG</name>
    <name evidence="4" type="ORF">QJV27_08855</name>
</gene>
<evidence type="ECO:0000256" key="3">
    <source>
        <dbReference type="HAMAP-Rule" id="MF_00649"/>
    </source>
</evidence>
<comment type="cofactor">
    <cofactor evidence="3">
        <name>Zn(2+)</name>
        <dbReference type="ChEBI" id="CHEBI:29105"/>
    </cofactor>
    <text evidence="3">Binds 1 zinc ion.</text>
</comment>
<evidence type="ECO:0000313" key="4">
    <source>
        <dbReference type="EMBL" id="MDI2091471.1"/>
    </source>
</evidence>
<keyword evidence="1 3" id="KW-0479">Metal-binding</keyword>
<dbReference type="PANTHER" id="PTHR36150">
    <property type="entry name" value="DNA GYRASE INHIBITOR YACG"/>
    <property type="match status" value="1"/>
</dbReference>
<dbReference type="InterPro" id="IPR005584">
    <property type="entry name" value="DNA_gyrase_inhibitor_YacG"/>
</dbReference>
<dbReference type="EMBL" id="JASBAO010000001">
    <property type="protein sequence ID" value="MDI2091471.1"/>
    <property type="molecule type" value="Genomic_DNA"/>
</dbReference>
<dbReference type="SUPFAM" id="SSF57716">
    <property type="entry name" value="Glucocorticoid receptor-like (DNA-binding domain)"/>
    <property type="match status" value="1"/>
</dbReference>
<dbReference type="PANTHER" id="PTHR36150:SF1">
    <property type="entry name" value="DNA GYRASE INHIBITOR YACG"/>
    <property type="match status" value="1"/>
</dbReference>
<keyword evidence="5" id="KW-1185">Reference proteome</keyword>
<keyword evidence="2 3" id="KW-0862">Zinc</keyword>
<comment type="function">
    <text evidence="3">Inhibits all the catalytic activities of DNA gyrase by preventing its interaction with DNA. Acts by binding directly to the C-terminal domain of GyrB, which probably disrupts DNA binding by the gyrase.</text>
</comment>
<dbReference type="HAMAP" id="MF_00649">
    <property type="entry name" value="DNA_gyrase_inhibitor_YacG"/>
    <property type="match status" value="1"/>
</dbReference>
<dbReference type="Proteomes" id="UP001431634">
    <property type="component" value="Unassembled WGS sequence"/>
</dbReference>
<evidence type="ECO:0000256" key="2">
    <source>
        <dbReference type="ARBA" id="ARBA00022833"/>
    </source>
</evidence>
<protein>
    <recommendedName>
        <fullName evidence="3">DNA gyrase inhibitor YacG</fullName>
    </recommendedName>
</protein>
<feature type="binding site" evidence="3">
    <location>
        <position position="27"/>
    </location>
    <ligand>
        <name>Zn(2+)</name>
        <dbReference type="ChEBI" id="CHEBI:29105"/>
    </ligand>
</feature>
<feature type="binding site" evidence="3">
    <location>
        <position position="23"/>
    </location>
    <ligand>
        <name>Zn(2+)</name>
        <dbReference type="ChEBI" id="CHEBI:29105"/>
    </ligand>
</feature>
<dbReference type="Pfam" id="PF03884">
    <property type="entry name" value="YacG"/>
    <property type="match status" value="1"/>
</dbReference>
<organism evidence="4 5">
    <name type="scientific">Commensalibacter oyaizuii</name>
    <dbReference type="NCBI Taxonomy" id="3043873"/>
    <lineage>
        <taxon>Bacteria</taxon>
        <taxon>Pseudomonadati</taxon>
        <taxon>Pseudomonadota</taxon>
        <taxon>Alphaproteobacteria</taxon>
        <taxon>Acetobacterales</taxon>
        <taxon>Acetobacteraceae</taxon>
    </lineage>
</organism>
<sequence length="64" mass="7547">MTELNTKCPICKKKSMTEYRPFCSKKCADIDLGHWFTGTYRIASAPKNEEEEQEIENFLKERLD</sequence>
<comment type="subunit">
    <text evidence="3">Interacts with GyrB.</text>
</comment>
<proteinExistence type="inferred from homology"/>
<dbReference type="Gene3D" id="3.30.50.10">
    <property type="entry name" value="Erythroid Transcription Factor GATA-1, subunit A"/>
    <property type="match status" value="1"/>
</dbReference>
<name>A0ABT6Q2X7_9PROT</name>
<accession>A0ABT6Q2X7</accession>
<evidence type="ECO:0000256" key="1">
    <source>
        <dbReference type="ARBA" id="ARBA00022723"/>
    </source>
</evidence>
<dbReference type="RefSeq" id="WP_281448563.1">
    <property type="nucleotide sequence ID" value="NZ_JASBAO010000001.1"/>
</dbReference>
<comment type="similarity">
    <text evidence="3">Belongs to the DNA gyrase inhibitor YacG family.</text>
</comment>
<reference evidence="4" key="1">
    <citation type="submission" date="2023-05" db="EMBL/GenBank/DDBJ databases">
        <title>Whole genome sequence of Commensalibacter sp.</title>
        <authorList>
            <person name="Charoenyingcharoen P."/>
            <person name="Yukphan P."/>
        </authorList>
    </citation>
    <scope>NUCLEOTIDE SEQUENCE</scope>
    <source>
        <strain evidence="4">TBRC 16381</strain>
    </source>
</reference>
<feature type="binding site" evidence="3">
    <location>
        <position position="8"/>
    </location>
    <ligand>
        <name>Zn(2+)</name>
        <dbReference type="ChEBI" id="CHEBI:29105"/>
    </ligand>
</feature>